<reference evidence="3" key="2">
    <citation type="submission" date="2025-08" db="UniProtKB">
        <authorList>
            <consortium name="Ensembl"/>
        </authorList>
    </citation>
    <scope>IDENTIFICATION</scope>
</reference>
<dbReference type="PANTHER" id="PTHR22306:SF2">
    <property type="entry name" value="CHROMOSOME 7 OPEN READING FRAME 50"/>
    <property type="match status" value="1"/>
</dbReference>
<accession>H2ZXL4</accession>
<gene>
    <name evidence="3" type="primary">C7orf50</name>
    <name evidence="3" type="synonym">CHLSN</name>
</gene>
<dbReference type="EMBL" id="AFYH01215078">
    <property type="status" value="NOT_ANNOTATED_CDS"/>
    <property type="molecule type" value="Genomic_DNA"/>
</dbReference>
<keyword evidence="4" id="KW-1185">Reference proteome</keyword>
<name>H2ZXL4_LATCH</name>
<feature type="domain" description="WKF" evidence="2">
    <location>
        <begin position="62"/>
        <end position="123"/>
    </location>
</feature>
<protein>
    <submittedName>
        <fullName evidence="3">Chromosome 7 open reading frame 50</fullName>
    </submittedName>
</protein>
<dbReference type="Proteomes" id="UP000008672">
    <property type="component" value="Unassembled WGS sequence"/>
</dbReference>
<proteinExistence type="predicted"/>
<dbReference type="Ensembl" id="ENSLACT00000002151.1">
    <property type="protein sequence ID" value="ENSLACP00000002135.1"/>
    <property type="gene ID" value="ENSLACG00000001909.1"/>
</dbReference>
<evidence type="ECO:0000256" key="1">
    <source>
        <dbReference type="SAM" id="MobiDB-lite"/>
    </source>
</evidence>
<feature type="compositionally biased region" description="Basic and acidic residues" evidence="1">
    <location>
        <begin position="28"/>
        <end position="52"/>
    </location>
</feature>
<reference evidence="3" key="3">
    <citation type="submission" date="2025-09" db="UniProtKB">
        <authorList>
            <consortium name="Ensembl"/>
        </authorList>
    </citation>
    <scope>IDENTIFICATION</scope>
</reference>
<dbReference type="InterPro" id="IPR019327">
    <property type="entry name" value="WKF"/>
</dbReference>
<reference evidence="4" key="1">
    <citation type="submission" date="2011-08" db="EMBL/GenBank/DDBJ databases">
        <title>The draft genome of Latimeria chalumnae.</title>
        <authorList>
            <person name="Di Palma F."/>
            <person name="Alfoldi J."/>
            <person name="Johnson J."/>
            <person name="Berlin A."/>
            <person name="Gnerre S."/>
            <person name="Jaffe D."/>
            <person name="MacCallum I."/>
            <person name="Young S."/>
            <person name="Walker B.J."/>
            <person name="Lander E."/>
            <person name="Lindblad-Toh K."/>
        </authorList>
    </citation>
    <scope>NUCLEOTIDE SEQUENCE [LARGE SCALE GENOMIC DNA]</scope>
    <source>
        <strain evidence="4">Wild caught</strain>
    </source>
</reference>
<dbReference type="eggNOG" id="KOG4829">
    <property type="taxonomic scope" value="Eukaryota"/>
</dbReference>
<dbReference type="FunCoup" id="H2ZXL4">
    <property type="interactions" value="780"/>
</dbReference>
<evidence type="ECO:0000313" key="3">
    <source>
        <dbReference type="Ensembl" id="ENSLACP00000002135.1"/>
    </source>
</evidence>
<dbReference type="Pfam" id="PF10180">
    <property type="entry name" value="WKF"/>
    <property type="match status" value="1"/>
</dbReference>
<feature type="region of interest" description="Disordered" evidence="1">
    <location>
        <begin position="28"/>
        <end position="57"/>
    </location>
</feature>
<organism evidence="3 4">
    <name type="scientific">Latimeria chalumnae</name>
    <name type="common">Coelacanth</name>
    <dbReference type="NCBI Taxonomy" id="7897"/>
    <lineage>
        <taxon>Eukaryota</taxon>
        <taxon>Metazoa</taxon>
        <taxon>Chordata</taxon>
        <taxon>Craniata</taxon>
        <taxon>Vertebrata</taxon>
        <taxon>Euteleostomi</taxon>
        <taxon>Coelacanthiformes</taxon>
        <taxon>Coelacanthidae</taxon>
        <taxon>Latimeria</taxon>
    </lineage>
</organism>
<dbReference type="PANTHER" id="PTHR22306">
    <property type="entry name" value="CHROMOSOME 7 OPEN READING FRAME 50"/>
    <property type="match status" value="1"/>
</dbReference>
<evidence type="ECO:0000259" key="2">
    <source>
        <dbReference type="Pfam" id="PF10180"/>
    </source>
</evidence>
<dbReference type="STRING" id="7897.ENSLACP00000002135"/>
<dbReference type="OMA" id="WARKHEN"/>
<evidence type="ECO:0000313" key="4">
    <source>
        <dbReference type="Proteomes" id="UP000008672"/>
    </source>
</evidence>
<sequence>KNVTQVVEEQGQEEVIPEEMRVLERKLKKESKKEEKRKMKEAGISIKKEESQKPSGSELALEYLTSWSKKRKEWKFQKTRQTWLLQHMYDVDKVPNEYFHVLLDYLEGLKGSAREITVKKAESLIKEYEKMESGDSIALDKMKRIREVIQLLS</sequence>
<dbReference type="InParanoid" id="H2ZXL4"/>
<dbReference type="GeneTree" id="ENSGT00390000017838"/>
<dbReference type="AlphaFoldDB" id="H2ZXL4"/>
<dbReference type="Bgee" id="ENSLACG00000001909">
    <property type="expression patterns" value="Expressed in pectoral fin and 5 other cell types or tissues"/>
</dbReference>
<dbReference type="HOGENOM" id="CLU_091382_2_0_1"/>